<organism evidence="1 2">
    <name type="scientific">Niveibacterium microcysteis</name>
    <dbReference type="NCBI Taxonomy" id="2811415"/>
    <lineage>
        <taxon>Bacteria</taxon>
        <taxon>Pseudomonadati</taxon>
        <taxon>Pseudomonadota</taxon>
        <taxon>Betaproteobacteria</taxon>
        <taxon>Rhodocyclales</taxon>
        <taxon>Rhodocyclaceae</taxon>
        <taxon>Niveibacterium</taxon>
    </lineage>
</organism>
<dbReference type="Pfam" id="PF04250">
    <property type="entry name" value="DUF429"/>
    <property type="match status" value="1"/>
</dbReference>
<evidence type="ECO:0000313" key="2">
    <source>
        <dbReference type="Proteomes" id="UP000663570"/>
    </source>
</evidence>
<dbReference type="Proteomes" id="UP000663570">
    <property type="component" value="Chromosome"/>
</dbReference>
<keyword evidence="2" id="KW-1185">Reference proteome</keyword>
<gene>
    <name evidence="1" type="ORF">JY500_11975</name>
</gene>
<dbReference type="EMBL" id="CP071060">
    <property type="protein sequence ID" value="QSI75239.1"/>
    <property type="molecule type" value="Genomic_DNA"/>
</dbReference>
<name>A0ABX7M1P1_9RHOO</name>
<accession>A0ABX7M1P1</accession>
<reference evidence="1 2" key="1">
    <citation type="submission" date="2021-02" db="EMBL/GenBank/DDBJ databases">
        <title>Niveibacterium changnyeongensis HC41.</title>
        <authorList>
            <person name="Kang M."/>
        </authorList>
    </citation>
    <scope>NUCLEOTIDE SEQUENCE [LARGE SCALE GENOMIC DNA]</scope>
    <source>
        <strain evidence="1 2">HC41</strain>
    </source>
</reference>
<sequence>MKLLGVDFTSAPSRRKPITVAHGQLEGGTLVCEALARHEAWPGFEQLLRAPGPWLGAFDFPFGLPRDGVSKLGWPDHWPELVAHCAALGKQAFKSALDADRTERPYGARYPHRATDIPARSHSPFKLVNPPVGMMFLEGATRLLAAGVTIAGMCQADPLRIAVEAYPALVARKVSGASYKSDERTKQTPERERVRREIVAALSGGQLTPGLTVRLPDEIKVEACSDGSGDLLDALLALTQAAAAWSARADNYGLPRNFDPVEGWIVGASDALKEK</sequence>
<dbReference type="RefSeq" id="WP_206252616.1">
    <property type="nucleotide sequence ID" value="NZ_CP071060.1"/>
</dbReference>
<evidence type="ECO:0000313" key="1">
    <source>
        <dbReference type="EMBL" id="QSI75239.1"/>
    </source>
</evidence>
<dbReference type="InterPro" id="IPR007362">
    <property type="entry name" value="DUF429"/>
</dbReference>
<protein>
    <submittedName>
        <fullName evidence="1">DUF429 domain-containing protein</fullName>
    </submittedName>
</protein>
<proteinExistence type="predicted"/>